<gene>
    <name evidence="2" type="ORF">GCM10011389_21660</name>
</gene>
<keyword evidence="1" id="KW-0472">Membrane</keyword>
<keyword evidence="1" id="KW-1133">Transmembrane helix</keyword>
<name>A0ABQ1Q4N0_9BACI</name>
<dbReference type="EMBL" id="BMIN01000008">
    <property type="protein sequence ID" value="GGD13703.1"/>
    <property type="molecule type" value="Genomic_DNA"/>
</dbReference>
<comment type="caution">
    <text evidence="2">The sequence shown here is derived from an EMBL/GenBank/DDBJ whole genome shotgun (WGS) entry which is preliminary data.</text>
</comment>
<organism evidence="2 3">
    <name type="scientific">Pontibacillus salipaludis</name>
    <dbReference type="NCBI Taxonomy" id="1697394"/>
    <lineage>
        <taxon>Bacteria</taxon>
        <taxon>Bacillati</taxon>
        <taxon>Bacillota</taxon>
        <taxon>Bacilli</taxon>
        <taxon>Bacillales</taxon>
        <taxon>Bacillaceae</taxon>
        <taxon>Pontibacillus</taxon>
    </lineage>
</organism>
<sequence length="61" mass="6525">MVKNVPLLISMLLIGLGSLLVSQNTPLPEALDWVLIIIALILNLTSAIGLILHLGTQKPNN</sequence>
<proteinExistence type="predicted"/>
<dbReference type="RefSeq" id="WP_188653614.1">
    <property type="nucleotide sequence ID" value="NZ_BMIN01000008.1"/>
</dbReference>
<evidence type="ECO:0000256" key="1">
    <source>
        <dbReference type="SAM" id="Phobius"/>
    </source>
</evidence>
<keyword evidence="1" id="KW-0812">Transmembrane</keyword>
<evidence type="ECO:0000313" key="2">
    <source>
        <dbReference type="EMBL" id="GGD13703.1"/>
    </source>
</evidence>
<dbReference type="Proteomes" id="UP000642571">
    <property type="component" value="Unassembled WGS sequence"/>
</dbReference>
<evidence type="ECO:0000313" key="3">
    <source>
        <dbReference type="Proteomes" id="UP000642571"/>
    </source>
</evidence>
<protein>
    <submittedName>
        <fullName evidence="2">Uncharacterized protein</fullName>
    </submittedName>
</protein>
<keyword evidence="3" id="KW-1185">Reference proteome</keyword>
<accession>A0ABQ1Q4N0</accession>
<feature type="transmembrane region" description="Helical" evidence="1">
    <location>
        <begin position="33"/>
        <end position="55"/>
    </location>
</feature>
<reference evidence="3" key="1">
    <citation type="journal article" date="2019" name="Int. J. Syst. Evol. Microbiol.">
        <title>The Global Catalogue of Microorganisms (GCM) 10K type strain sequencing project: providing services to taxonomists for standard genome sequencing and annotation.</title>
        <authorList>
            <consortium name="The Broad Institute Genomics Platform"/>
            <consortium name="The Broad Institute Genome Sequencing Center for Infectious Disease"/>
            <person name="Wu L."/>
            <person name="Ma J."/>
        </authorList>
    </citation>
    <scope>NUCLEOTIDE SEQUENCE [LARGE SCALE GENOMIC DNA]</scope>
    <source>
        <strain evidence="3">CGMCC 1.15353</strain>
    </source>
</reference>